<dbReference type="RefSeq" id="WP_262655009.1">
    <property type="nucleotide sequence ID" value="NZ_JAOQKE010000013.1"/>
</dbReference>
<protein>
    <submittedName>
        <fullName evidence="1">Uncharacterized protein</fullName>
    </submittedName>
</protein>
<evidence type="ECO:0000313" key="2">
    <source>
        <dbReference type="Proteomes" id="UP001652338"/>
    </source>
</evidence>
<evidence type="ECO:0000313" key="1">
    <source>
        <dbReference type="EMBL" id="MCU6725746.1"/>
    </source>
</evidence>
<gene>
    <name evidence="1" type="ORF">OCV47_10355</name>
</gene>
<dbReference type="Proteomes" id="UP001652338">
    <property type="component" value="Unassembled WGS sequence"/>
</dbReference>
<comment type="caution">
    <text evidence="1">The sequence shown here is derived from an EMBL/GenBank/DDBJ whole genome shotgun (WGS) entry which is preliminary data.</text>
</comment>
<dbReference type="EMBL" id="JAOQKE010000013">
    <property type="protein sequence ID" value="MCU6725746.1"/>
    <property type="molecule type" value="Genomic_DNA"/>
</dbReference>
<sequence>MIEIHGGQIRISGSHQLLGAELALAIAGVREYLMQKESEPYALSTVAVSRARADQKKLKDLTEEAAEAAANEY</sequence>
<name>A0ABT2SMP5_9FIRM</name>
<reference evidence="1 2" key="1">
    <citation type="journal article" date="2021" name="ISME Commun">
        <title>Automated analysis of genomic sequences facilitates high-throughput and comprehensive description of bacteria.</title>
        <authorList>
            <person name="Hitch T.C.A."/>
        </authorList>
    </citation>
    <scope>NUCLEOTIDE SEQUENCE [LARGE SCALE GENOMIC DNA]</scope>
    <source>
        <strain evidence="1 2">Sanger_29</strain>
    </source>
</reference>
<organism evidence="1 2">
    <name type="scientific">Muricoprocola aceti</name>
    <dbReference type="NCBI Taxonomy" id="2981772"/>
    <lineage>
        <taxon>Bacteria</taxon>
        <taxon>Bacillati</taxon>
        <taxon>Bacillota</taxon>
        <taxon>Clostridia</taxon>
        <taxon>Lachnospirales</taxon>
        <taxon>Lachnospiraceae</taxon>
        <taxon>Muricoprocola</taxon>
    </lineage>
</organism>
<proteinExistence type="predicted"/>
<accession>A0ABT2SMP5</accession>
<keyword evidence="2" id="KW-1185">Reference proteome</keyword>